<feature type="chain" id="PRO_5032611308" evidence="4">
    <location>
        <begin position="22"/>
        <end position="417"/>
    </location>
</feature>
<dbReference type="InterPro" id="IPR000805">
    <property type="entry name" value="Glyco_hydro_26"/>
</dbReference>
<keyword evidence="7" id="KW-1185">Reference proteome</keyword>
<accession>A0A836CHN7</accession>
<comment type="caution">
    <text evidence="6">The sequence shown here is derived from an EMBL/GenBank/DDBJ whole genome shotgun (WGS) entry which is preliminary data.</text>
</comment>
<dbReference type="InterPro" id="IPR017853">
    <property type="entry name" value="GH"/>
</dbReference>
<dbReference type="OrthoDB" id="5286354at2759"/>
<evidence type="ECO:0000256" key="2">
    <source>
        <dbReference type="ARBA" id="ARBA00022801"/>
    </source>
</evidence>
<proteinExistence type="inferred from homology"/>
<keyword evidence="4" id="KW-0732">Signal</keyword>
<evidence type="ECO:0000259" key="5">
    <source>
        <dbReference type="PROSITE" id="PS51764"/>
    </source>
</evidence>
<dbReference type="Proteomes" id="UP000664859">
    <property type="component" value="Unassembled WGS sequence"/>
</dbReference>
<dbReference type="InterPro" id="IPR022790">
    <property type="entry name" value="GH26_dom"/>
</dbReference>
<evidence type="ECO:0000256" key="3">
    <source>
        <dbReference type="ARBA" id="ARBA00023295"/>
    </source>
</evidence>
<dbReference type="Pfam" id="PF02156">
    <property type="entry name" value="Glyco_hydro_26"/>
    <property type="match status" value="1"/>
</dbReference>
<keyword evidence="2 6" id="KW-0378">Hydrolase</keyword>
<dbReference type="PANTHER" id="PTHR40079">
    <property type="entry name" value="MANNAN ENDO-1,4-BETA-MANNOSIDASE E-RELATED"/>
    <property type="match status" value="1"/>
</dbReference>
<evidence type="ECO:0000256" key="4">
    <source>
        <dbReference type="SAM" id="SignalP"/>
    </source>
</evidence>
<dbReference type="EMBL" id="JAFCMP010000112">
    <property type="protein sequence ID" value="KAG5186342.1"/>
    <property type="molecule type" value="Genomic_DNA"/>
</dbReference>
<name>A0A836CHN7_9STRA</name>
<dbReference type="GO" id="GO:0006080">
    <property type="term" value="P:substituted mannan metabolic process"/>
    <property type="evidence" value="ECO:0007669"/>
    <property type="project" value="InterPro"/>
</dbReference>
<evidence type="ECO:0000313" key="6">
    <source>
        <dbReference type="EMBL" id="KAG5186342.1"/>
    </source>
</evidence>
<evidence type="ECO:0000256" key="1">
    <source>
        <dbReference type="ARBA" id="ARBA00007754"/>
    </source>
</evidence>
<gene>
    <name evidence="6" type="ORF">JKP88DRAFT_240944</name>
</gene>
<feature type="domain" description="GH26" evidence="5">
    <location>
        <begin position="1"/>
        <end position="295"/>
    </location>
</feature>
<comment type="similarity">
    <text evidence="1">Belongs to the glycosyl hydrolase 26 family.</text>
</comment>
<dbReference type="Gene3D" id="3.20.20.80">
    <property type="entry name" value="Glycosidases"/>
    <property type="match status" value="1"/>
</dbReference>
<evidence type="ECO:0000313" key="7">
    <source>
        <dbReference type="Proteomes" id="UP000664859"/>
    </source>
</evidence>
<organism evidence="6 7">
    <name type="scientific">Tribonema minus</name>
    <dbReference type="NCBI Taxonomy" id="303371"/>
    <lineage>
        <taxon>Eukaryota</taxon>
        <taxon>Sar</taxon>
        <taxon>Stramenopiles</taxon>
        <taxon>Ochrophyta</taxon>
        <taxon>PX clade</taxon>
        <taxon>Xanthophyceae</taxon>
        <taxon>Tribonematales</taxon>
        <taxon>Tribonemataceae</taxon>
        <taxon>Tribonema</taxon>
    </lineage>
</organism>
<protein>
    <submittedName>
        <fullName evidence="6">Glycoside hydrolase superfamily</fullName>
    </submittedName>
</protein>
<reference evidence="6" key="1">
    <citation type="submission" date="2021-02" db="EMBL/GenBank/DDBJ databases">
        <title>First Annotated Genome of the Yellow-green Alga Tribonema minus.</title>
        <authorList>
            <person name="Mahan K.M."/>
        </authorList>
    </citation>
    <scope>NUCLEOTIDE SEQUENCE</scope>
    <source>
        <strain evidence="6">UTEX B ZZ1240</strain>
    </source>
</reference>
<dbReference type="AlphaFoldDB" id="A0A836CHN7"/>
<dbReference type="SUPFAM" id="SSF51445">
    <property type="entry name" value="(Trans)glycosidases"/>
    <property type="match status" value="1"/>
</dbReference>
<feature type="signal peptide" evidence="4">
    <location>
        <begin position="1"/>
        <end position="21"/>
    </location>
</feature>
<dbReference type="GO" id="GO:0016985">
    <property type="term" value="F:mannan endo-1,4-beta-mannosidase activity"/>
    <property type="evidence" value="ECO:0007669"/>
    <property type="project" value="InterPro"/>
</dbReference>
<dbReference type="PROSITE" id="PS51764">
    <property type="entry name" value="GH26"/>
    <property type="match status" value="1"/>
</dbReference>
<dbReference type="PANTHER" id="PTHR40079:SF4">
    <property type="entry name" value="GH26 DOMAIN-CONTAINING PROTEIN-RELATED"/>
    <property type="match status" value="1"/>
</dbReference>
<keyword evidence="3" id="KW-0326">Glycosidase</keyword>
<sequence>MFFVLSMLALLLCEGVELTWGQQKQSKTKHNVGAWLGSDTAVFDFEDKWNVDFDVITVYRPIESVGYKYIDTGGKQLQIVTEMFKSVDDIANGHYDGAVRKLAKDIRAKGKTVWIRFMHEFNYENTYPWCIYPFTDHKIAQFKKAWKRVVNIYREEKAPVKFQLCYQARNPTKKQKPYSQLYPGDAFVDHVGVDVYVNAGSKQSLKERLDNNVYSQLVKFNKPIFIGEMSVTDVGTDKPKWFKQAWHDLAVHFPKITIVNFFLEIAATLVNTIFNAGPPPPLAYTYNGEEALFSGLELYTDLGLDEDLKVVDEYKSYDAVAHGAACRAVQRFIEFHMHYEKLKVKRKPGMVYVARMQKAAKRADSNFRKLLFTLKTVNFQVAAEDVEKAIMNMHFSFEKLIALSRDHELLIAEPVKP</sequence>